<dbReference type="GO" id="GO:0005524">
    <property type="term" value="F:ATP binding"/>
    <property type="evidence" value="ECO:0007669"/>
    <property type="project" value="UniProtKB-KW"/>
</dbReference>
<dbReference type="PROSITE" id="PS00675">
    <property type="entry name" value="SIGMA54_INTERACT_1"/>
    <property type="match status" value="1"/>
</dbReference>
<protein>
    <submittedName>
        <fullName evidence="9">Transcriptional regulatory protein ZraR</fullName>
    </submittedName>
</protein>
<comment type="caution">
    <text evidence="9">The sequence shown here is derived from an EMBL/GenBank/DDBJ whole genome shotgun (WGS) entry which is preliminary data.</text>
</comment>
<accession>A0A7Z1AEG9</accession>
<dbReference type="Gene3D" id="1.10.8.60">
    <property type="match status" value="1"/>
</dbReference>
<dbReference type="PROSITE" id="PS00688">
    <property type="entry name" value="SIGMA54_INTERACT_3"/>
    <property type="match status" value="1"/>
</dbReference>
<dbReference type="FunFam" id="3.40.50.300:FF:000006">
    <property type="entry name" value="DNA-binding transcriptional regulator NtrC"/>
    <property type="match status" value="1"/>
</dbReference>
<dbReference type="InterPro" id="IPR025943">
    <property type="entry name" value="Sigma_54_int_dom_ATP-bd_2"/>
</dbReference>
<dbReference type="SUPFAM" id="SSF52172">
    <property type="entry name" value="CheY-like"/>
    <property type="match status" value="1"/>
</dbReference>
<dbReference type="Pfam" id="PF25601">
    <property type="entry name" value="AAA_lid_14"/>
    <property type="match status" value="1"/>
</dbReference>
<evidence type="ECO:0000256" key="3">
    <source>
        <dbReference type="ARBA" id="ARBA00023015"/>
    </source>
</evidence>
<evidence type="ECO:0000313" key="10">
    <source>
        <dbReference type="Proteomes" id="UP000094769"/>
    </source>
</evidence>
<dbReference type="InterPro" id="IPR025944">
    <property type="entry name" value="Sigma_54_int_dom_CS"/>
</dbReference>
<dbReference type="Pfam" id="PF00072">
    <property type="entry name" value="Response_reg"/>
    <property type="match status" value="1"/>
</dbReference>
<evidence type="ECO:0000256" key="1">
    <source>
        <dbReference type="ARBA" id="ARBA00022741"/>
    </source>
</evidence>
<dbReference type="EMBL" id="MARB01000017">
    <property type="protein sequence ID" value="ODJ86847.1"/>
    <property type="molecule type" value="Genomic_DNA"/>
</dbReference>
<dbReference type="CDD" id="cd00156">
    <property type="entry name" value="REC"/>
    <property type="match status" value="1"/>
</dbReference>
<dbReference type="PROSITE" id="PS50110">
    <property type="entry name" value="RESPONSE_REGULATORY"/>
    <property type="match status" value="1"/>
</dbReference>
<evidence type="ECO:0000313" key="9">
    <source>
        <dbReference type="EMBL" id="ODJ86847.1"/>
    </source>
</evidence>
<dbReference type="SUPFAM" id="SSF52540">
    <property type="entry name" value="P-loop containing nucleoside triphosphate hydrolases"/>
    <property type="match status" value="1"/>
</dbReference>
<feature type="domain" description="Sigma-54 factor interaction" evidence="7">
    <location>
        <begin position="137"/>
        <end position="362"/>
    </location>
</feature>
<keyword evidence="4" id="KW-0238">DNA-binding</keyword>
<keyword evidence="5" id="KW-0804">Transcription</keyword>
<dbReference type="PANTHER" id="PTHR32071:SF117">
    <property type="entry name" value="PTS-DEPENDENT DIHYDROXYACETONE KINASE OPERON REGULATORY PROTEIN-RELATED"/>
    <property type="match status" value="1"/>
</dbReference>
<dbReference type="InterPro" id="IPR025662">
    <property type="entry name" value="Sigma_54_int_dom_ATP-bd_1"/>
</dbReference>
<dbReference type="SMART" id="SM00448">
    <property type="entry name" value="REC"/>
    <property type="match status" value="1"/>
</dbReference>
<dbReference type="InterPro" id="IPR003593">
    <property type="entry name" value="AAA+_ATPase"/>
</dbReference>
<organism evidence="9 10">
    <name type="scientific">Candidatus Thiodiazotropha endolucinida</name>
    <dbReference type="NCBI Taxonomy" id="1655433"/>
    <lineage>
        <taxon>Bacteria</taxon>
        <taxon>Pseudomonadati</taxon>
        <taxon>Pseudomonadota</taxon>
        <taxon>Gammaproteobacteria</taxon>
        <taxon>Chromatiales</taxon>
        <taxon>Sedimenticolaceae</taxon>
        <taxon>Candidatus Thiodiazotropha</taxon>
    </lineage>
</organism>
<sequence length="445" mass="50268">MNQILIIEDEEVIRRAVKRLLERNGYQITEAGSVEEAQSSPLASFDLIISDVRLPSAPGTQIIEAAAPVPVLIMTSYASIRSAVDAMKLGAIDYIAKPFDHDELLIVVERIIKQDRQLRQQEFLKSEVDKSYPVRGMIGDCPAMIDVFKRIDKVAPTDATVLILGESGTGKELVARALHEKSQRSQSPFIVFNCAAVPENQVEIELFGHQNEGETRRGGLLAKAHGGTLFMDEVGELSMAAQARLLRVLQGDDYSAQQETSNSGPNIRIIAATHRDIRKLVQQQTFRSDLYFRLRVVEMTLPPLRERGSDIKSLAKFLLTKYCRQLNRPSLSLSRSALEAIRRYHWPGNIRELANTIERAVILCEGDHITPQLLAIDHHITTKRMDSNNPADNLSLEEYFRHFVLDNQDHMTETELAKQLGISRKALWERRQRFGIPREKKGKKS</sequence>
<dbReference type="SUPFAM" id="SSF46689">
    <property type="entry name" value="Homeodomain-like"/>
    <property type="match status" value="1"/>
</dbReference>
<keyword evidence="10" id="KW-1185">Reference proteome</keyword>
<keyword evidence="2" id="KW-0067">ATP-binding</keyword>
<dbReference type="RefSeq" id="WP_069126585.1">
    <property type="nucleotide sequence ID" value="NZ_MARB01000017.1"/>
</dbReference>
<evidence type="ECO:0000256" key="5">
    <source>
        <dbReference type="ARBA" id="ARBA00023163"/>
    </source>
</evidence>
<reference evidence="9 10" key="1">
    <citation type="submission" date="2016-06" db="EMBL/GenBank/DDBJ databases">
        <title>Genome sequence of endosymbiont of Candidatus Endolucinida thiodiazotropha.</title>
        <authorList>
            <person name="Poehlein A."/>
            <person name="Koenig S."/>
            <person name="Heiden S.E."/>
            <person name="Thuermer A."/>
            <person name="Voget S."/>
            <person name="Daniel R."/>
            <person name="Markert S."/>
            <person name="Gros O."/>
            <person name="Schweder T."/>
        </authorList>
    </citation>
    <scope>NUCLEOTIDE SEQUENCE [LARGE SCALE GENOMIC DNA]</scope>
    <source>
        <strain evidence="9 10">COS</strain>
    </source>
</reference>
<dbReference type="Gene3D" id="3.40.50.2300">
    <property type="match status" value="1"/>
</dbReference>
<keyword evidence="3" id="KW-0805">Transcription regulation</keyword>
<dbReference type="OrthoDB" id="9804019at2"/>
<name>A0A7Z1AEG9_9GAMM</name>
<evidence type="ECO:0000259" key="8">
    <source>
        <dbReference type="PROSITE" id="PS50110"/>
    </source>
</evidence>
<dbReference type="PROSITE" id="PS00676">
    <property type="entry name" value="SIGMA54_INTERACT_2"/>
    <property type="match status" value="1"/>
</dbReference>
<gene>
    <name evidence="9" type="primary">zraR_9</name>
    <name evidence="9" type="ORF">CODIS_29920</name>
</gene>
<dbReference type="InterPro" id="IPR011006">
    <property type="entry name" value="CheY-like_superfamily"/>
</dbReference>
<dbReference type="GO" id="GO:0006355">
    <property type="term" value="P:regulation of DNA-templated transcription"/>
    <property type="evidence" value="ECO:0007669"/>
    <property type="project" value="InterPro"/>
</dbReference>
<evidence type="ECO:0000256" key="6">
    <source>
        <dbReference type="PROSITE-ProRule" id="PRU00169"/>
    </source>
</evidence>
<dbReference type="CDD" id="cd00009">
    <property type="entry name" value="AAA"/>
    <property type="match status" value="1"/>
</dbReference>
<dbReference type="PROSITE" id="PS50045">
    <property type="entry name" value="SIGMA54_INTERACT_4"/>
    <property type="match status" value="1"/>
</dbReference>
<keyword evidence="6" id="KW-0597">Phosphoprotein</keyword>
<dbReference type="InterPro" id="IPR027417">
    <property type="entry name" value="P-loop_NTPase"/>
</dbReference>
<evidence type="ECO:0000256" key="4">
    <source>
        <dbReference type="ARBA" id="ARBA00023125"/>
    </source>
</evidence>
<dbReference type="GO" id="GO:0003677">
    <property type="term" value="F:DNA binding"/>
    <property type="evidence" value="ECO:0007669"/>
    <property type="project" value="UniProtKB-KW"/>
</dbReference>
<feature type="domain" description="Response regulatory" evidence="8">
    <location>
        <begin position="3"/>
        <end position="112"/>
    </location>
</feature>
<dbReference type="Proteomes" id="UP000094769">
    <property type="component" value="Unassembled WGS sequence"/>
</dbReference>
<dbReference type="Pfam" id="PF00158">
    <property type="entry name" value="Sigma54_activat"/>
    <property type="match status" value="1"/>
</dbReference>
<dbReference type="PANTHER" id="PTHR32071">
    <property type="entry name" value="TRANSCRIPTIONAL REGULATORY PROTEIN"/>
    <property type="match status" value="1"/>
</dbReference>
<dbReference type="Gene3D" id="3.40.50.300">
    <property type="entry name" value="P-loop containing nucleotide triphosphate hydrolases"/>
    <property type="match status" value="1"/>
</dbReference>
<proteinExistence type="predicted"/>
<dbReference type="InterPro" id="IPR058031">
    <property type="entry name" value="AAA_lid_NorR"/>
</dbReference>
<dbReference type="AlphaFoldDB" id="A0A7Z1AEG9"/>
<dbReference type="InterPro" id="IPR001789">
    <property type="entry name" value="Sig_transdc_resp-reg_receiver"/>
</dbReference>
<dbReference type="InterPro" id="IPR002078">
    <property type="entry name" value="Sigma_54_int"/>
</dbReference>
<keyword evidence="1" id="KW-0547">Nucleotide-binding</keyword>
<feature type="modified residue" description="4-aspartylphosphate" evidence="6">
    <location>
        <position position="51"/>
    </location>
</feature>
<evidence type="ECO:0000256" key="2">
    <source>
        <dbReference type="ARBA" id="ARBA00022840"/>
    </source>
</evidence>
<dbReference type="SMART" id="SM00382">
    <property type="entry name" value="AAA"/>
    <property type="match status" value="1"/>
</dbReference>
<dbReference type="InterPro" id="IPR009057">
    <property type="entry name" value="Homeodomain-like_sf"/>
</dbReference>
<dbReference type="GO" id="GO:0000160">
    <property type="term" value="P:phosphorelay signal transduction system"/>
    <property type="evidence" value="ECO:0007669"/>
    <property type="project" value="InterPro"/>
</dbReference>
<evidence type="ECO:0000259" key="7">
    <source>
        <dbReference type="PROSITE" id="PS50045"/>
    </source>
</evidence>